<evidence type="ECO:0000313" key="2">
    <source>
        <dbReference type="EMBL" id="QPP05280.1"/>
    </source>
</evidence>
<dbReference type="GO" id="GO:0016810">
    <property type="term" value="F:hydrolase activity, acting on carbon-nitrogen (but not peptide) bonds"/>
    <property type="evidence" value="ECO:0007669"/>
    <property type="project" value="InterPro"/>
</dbReference>
<dbReference type="InterPro" id="IPR011059">
    <property type="entry name" value="Metal-dep_hydrolase_composite"/>
</dbReference>
<feature type="domain" description="Amidohydrolase 3" evidence="1">
    <location>
        <begin position="51"/>
        <end position="547"/>
    </location>
</feature>
<keyword evidence="3" id="KW-1185">Reference proteome</keyword>
<name>A0A7T1T2R8_9ACTN</name>
<dbReference type="Pfam" id="PF07969">
    <property type="entry name" value="Amidohydro_3"/>
    <property type="match status" value="1"/>
</dbReference>
<protein>
    <submittedName>
        <fullName evidence="2">Amidohydrolase</fullName>
    </submittedName>
</protein>
<organism evidence="2 3">
    <name type="scientific">Streptomyces bathyalis</name>
    <dbReference type="NCBI Taxonomy" id="2710756"/>
    <lineage>
        <taxon>Bacteria</taxon>
        <taxon>Bacillati</taxon>
        <taxon>Actinomycetota</taxon>
        <taxon>Actinomycetes</taxon>
        <taxon>Kitasatosporales</taxon>
        <taxon>Streptomycetaceae</taxon>
        <taxon>Streptomyces</taxon>
    </lineage>
</organism>
<dbReference type="CDD" id="cd01300">
    <property type="entry name" value="YtcJ_like"/>
    <property type="match status" value="1"/>
</dbReference>
<sequence length="553" mass="59157">MTVKADVAHRNARIHTLDPAQPLASVLLVADGTLVAIGGEELLEQVEGAPEIVDHGGSVLMPSLADVHNHHMIAGRADLYELQLDASADLSVVLDAIQDWSADLAPDAWVVGGGWGIRLIPELSDLKALAALDEAAGGRPVLLRDDSCHNRWVSSAALALAGIDAAFPDPTGGTIVRDPATRAPVGLLFESAVIPLEHAYIASAPTTVEQDAAACRRGIEILHTFGVTAFQDAAASAQMLAALKHLDDTGRLDAWVVTSLQINDHVLGTTPIGQELIDRRETYRSPHHRPDFVKIFLDGVPPARTASFLESYLPDDVHGGGWRGNTMMSLADLTGWLLRVAEQGLSAKIHSTGDGAVRMSLDAIAAVRAAGHAEPRFQIAHGQYIAEEDQPRLAELDVIADISPPLWYPGPIHQALCNCLPRDRAERLHPNRNLLDAGVLVAGGSDWPVVPAPNPWHGIQGLVTRADPTGTFPGHVWPEQAITLHEAVYAYTLGAARAMGTDDVTGSLETGKSAEFIVLDRDPFTVPVDQVGRTTVMQTWFAGRKVYDRLPAA</sequence>
<dbReference type="InterPro" id="IPR013108">
    <property type="entry name" value="Amidohydro_3"/>
</dbReference>
<dbReference type="EMBL" id="CP048882">
    <property type="protein sequence ID" value="QPP05280.1"/>
    <property type="molecule type" value="Genomic_DNA"/>
</dbReference>
<dbReference type="RefSeq" id="WP_197348786.1">
    <property type="nucleotide sequence ID" value="NZ_CP048882.1"/>
</dbReference>
<dbReference type="Proteomes" id="UP000595046">
    <property type="component" value="Chromosome"/>
</dbReference>
<evidence type="ECO:0000259" key="1">
    <source>
        <dbReference type="Pfam" id="PF07969"/>
    </source>
</evidence>
<evidence type="ECO:0000313" key="3">
    <source>
        <dbReference type="Proteomes" id="UP000595046"/>
    </source>
</evidence>
<dbReference type="Gene3D" id="3.10.310.70">
    <property type="match status" value="1"/>
</dbReference>
<dbReference type="Gene3D" id="3.20.20.140">
    <property type="entry name" value="Metal-dependent hydrolases"/>
    <property type="match status" value="1"/>
</dbReference>
<dbReference type="InterPro" id="IPR032466">
    <property type="entry name" value="Metal_Hydrolase"/>
</dbReference>
<dbReference type="InterPro" id="IPR033932">
    <property type="entry name" value="YtcJ-like"/>
</dbReference>
<keyword evidence="2" id="KW-0378">Hydrolase</keyword>
<gene>
    <name evidence="2" type="ORF">G4Z16_01505</name>
</gene>
<reference evidence="3" key="1">
    <citation type="submission" date="2020-02" db="EMBL/GenBank/DDBJ databases">
        <title>Streptomyces sp. ASO4wet.</title>
        <authorList>
            <person name="Risdian C."/>
            <person name="Landwehr W."/>
            <person name="Schupp P."/>
            <person name="Wink J."/>
        </authorList>
    </citation>
    <scope>NUCLEOTIDE SEQUENCE [LARGE SCALE GENOMIC DNA]</scope>
    <source>
        <strain evidence="3">ASO4wet</strain>
    </source>
</reference>
<dbReference type="Gene3D" id="2.30.40.10">
    <property type="entry name" value="Urease, subunit C, domain 1"/>
    <property type="match status" value="1"/>
</dbReference>
<dbReference type="PANTHER" id="PTHR22642:SF2">
    <property type="entry name" value="PROTEIN LONG AFTER FAR-RED 3"/>
    <property type="match status" value="1"/>
</dbReference>
<dbReference type="PANTHER" id="PTHR22642">
    <property type="entry name" value="IMIDAZOLONEPROPIONASE"/>
    <property type="match status" value="1"/>
</dbReference>
<dbReference type="SUPFAM" id="SSF51556">
    <property type="entry name" value="Metallo-dependent hydrolases"/>
    <property type="match status" value="1"/>
</dbReference>
<dbReference type="KEGG" id="sbat:G4Z16_01505"/>
<accession>A0A7T1T2R8</accession>
<proteinExistence type="predicted"/>
<dbReference type="AlphaFoldDB" id="A0A7T1T2R8"/>
<dbReference type="SUPFAM" id="SSF51338">
    <property type="entry name" value="Composite domain of metallo-dependent hydrolases"/>
    <property type="match status" value="1"/>
</dbReference>